<gene>
    <name evidence="1" type="ordered locus">DGo_CA1386</name>
</gene>
<dbReference type="PATRIC" id="fig|745776.4.peg.1425"/>
<accession>H8GT29</accession>
<sequence length="60" mass="6808">MSFLNRIRAALTGLRKAPEHTSTALFQPRADGLGGALPLLFTREDRLPPEAEERPFRFRD</sequence>
<proteinExistence type="predicted"/>
<name>H8GT29_DEIGI</name>
<keyword evidence="2" id="KW-1185">Reference proteome</keyword>
<dbReference type="HOGENOM" id="CLU_2933732_0_0_0"/>
<dbReference type="RefSeq" id="WP_014684796.1">
    <property type="nucleotide sequence ID" value="NC_017790.1"/>
</dbReference>
<reference evidence="1 2" key="1">
    <citation type="journal article" date="2012" name="PLoS ONE">
        <title>Genome sequence and transcriptome analysis of the radioresistant bacterium Deinococcus gobiensis: insights into the extreme environmental adaptations.</title>
        <authorList>
            <person name="Yuan M."/>
            <person name="Chen M."/>
            <person name="Zhang W."/>
            <person name="Lu W."/>
            <person name="Wang J."/>
            <person name="Yang M."/>
            <person name="Zhao P."/>
            <person name="Tang R."/>
            <person name="Li X."/>
            <person name="Hao Y."/>
            <person name="Zhou Z."/>
            <person name="Zhan Y."/>
            <person name="Yu H."/>
            <person name="Teng C."/>
            <person name="Yan Y."/>
            <person name="Ping S."/>
            <person name="Wang Y."/>
            <person name="Lin M."/>
        </authorList>
    </citation>
    <scope>NUCLEOTIDE SEQUENCE [LARGE SCALE GENOMIC DNA]</scope>
    <source>
        <strain evidence="1 2">I-0</strain>
    </source>
</reference>
<dbReference type="AlphaFoldDB" id="H8GT29"/>
<dbReference type="EMBL" id="CP002191">
    <property type="protein sequence ID" value="AFD25313.1"/>
    <property type="molecule type" value="Genomic_DNA"/>
</dbReference>
<organism evidence="1 2">
    <name type="scientific">Deinococcus gobiensis (strain DSM 21396 / JCM 16679 / CGMCC 1.7299 / I-0)</name>
    <dbReference type="NCBI Taxonomy" id="745776"/>
    <lineage>
        <taxon>Bacteria</taxon>
        <taxon>Thermotogati</taxon>
        <taxon>Deinococcota</taxon>
        <taxon>Deinococci</taxon>
        <taxon>Deinococcales</taxon>
        <taxon>Deinococcaceae</taxon>
        <taxon>Deinococcus</taxon>
    </lineage>
</organism>
<evidence type="ECO:0000313" key="2">
    <source>
        <dbReference type="Proteomes" id="UP000007575"/>
    </source>
</evidence>
<protein>
    <submittedName>
        <fullName evidence="1">Uncharacterized protein</fullName>
    </submittedName>
</protein>
<dbReference type="KEGG" id="dgo:DGo_CA1386"/>
<dbReference type="STRING" id="745776.DGo_CA1386"/>
<dbReference type="Proteomes" id="UP000007575">
    <property type="component" value="Chromosome"/>
</dbReference>
<evidence type="ECO:0000313" key="1">
    <source>
        <dbReference type="EMBL" id="AFD25313.1"/>
    </source>
</evidence>